<dbReference type="AlphaFoldDB" id="A0A6A5WBB3"/>
<evidence type="ECO:0000313" key="5">
    <source>
        <dbReference type="EMBL" id="KAF1997441.1"/>
    </source>
</evidence>
<dbReference type="InterPro" id="IPR050797">
    <property type="entry name" value="Carb_Metab_Trans_Reg"/>
</dbReference>
<evidence type="ECO:0000313" key="6">
    <source>
        <dbReference type="Proteomes" id="UP000799779"/>
    </source>
</evidence>
<organism evidence="5 6">
    <name type="scientific">Amniculicola lignicola CBS 123094</name>
    <dbReference type="NCBI Taxonomy" id="1392246"/>
    <lineage>
        <taxon>Eukaryota</taxon>
        <taxon>Fungi</taxon>
        <taxon>Dikarya</taxon>
        <taxon>Ascomycota</taxon>
        <taxon>Pezizomycotina</taxon>
        <taxon>Dothideomycetes</taxon>
        <taxon>Pleosporomycetidae</taxon>
        <taxon>Pleosporales</taxon>
        <taxon>Amniculicolaceae</taxon>
        <taxon>Amniculicola</taxon>
    </lineage>
</organism>
<protein>
    <recommendedName>
        <fullName evidence="4">Zn(2)-C6 fungal-type domain-containing protein</fullName>
    </recommendedName>
</protein>
<name>A0A6A5WBB3_9PLEO</name>
<dbReference type="SUPFAM" id="SSF57701">
    <property type="entry name" value="Zn2/Cys6 DNA-binding domain"/>
    <property type="match status" value="1"/>
</dbReference>
<dbReference type="Pfam" id="PF04082">
    <property type="entry name" value="Fungal_trans"/>
    <property type="match status" value="1"/>
</dbReference>
<keyword evidence="6" id="KW-1185">Reference proteome</keyword>
<evidence type="ECO:0000256" key="3">
    <source>
        <dbReference type="SAM" id="MobiDB-lite"/>
    </source>
</evidence>
<dbReference type="PANTHER" id="PTHR31668:SF4">
    <property type="entry name" value="TRANSCRIPTIONAL ACTIVATOR PROTEIN DAL81"/>
    <property type="match status" value="1"/>
</dbReference>
<dbReference type="InterPro" id="IPR007219">
    <property type="entry name" value="XnlR_reg_dom"/>
</dbReference>
<feature type="region of interest" description="Disordered" evidence="3">
    <location>
        <begin position="1"/>
        <end position="39"/>
    </location>
</feature>
<dbReference type="Proteomes" id="UP000799779">
    <property type="component" value="Unassembled WGS sequence"/>
</dbReference>
<reference evidence="5" key="1">
    <citation type="journal article" date="2020" name="Stud. Mycol.">
        <title>101 Dothideomycetes genomes: a test case for predicting lifestyles and emergence of pathogens.</title>
        <authorList>
            <person name="Haridas S."/>
            <person name="Albert R."/>
            <person name="Binder M."/>
            <person name="Bloem J."/>
            <person name="Labutti K."/>
            <person name="Salamov A."/>
            <person name="Andreopoulos B."/>
            <person name="Baker S."/>
            <person name="Barry K."/>
            <person name="Bills G."/>
            <person name="Bluhm B."/>
            <person name="Cannon C."/>
            <person name="Castanera R."/>
            <person name="Culley D."/>
            <person name="Daum C."/>
            <person name="Ezra D."/>
            <person name="Gonzalez J."/>
            <person name="Henrissat B."/>
            <person name="Kuo A."/>
            <person name="Liang C."/>
            <person name="Lipzen A."/>
            <person name="Lutzoni F."/>
            <person name="Magnuson J."/>
            <person name="Mondo S."/>
            <person name="Nolan M."/>
            <person name="Ohm R."/>
            <person name="Pangilinan J."/>
            <person name="Park H.-J."/>
            <person name="Ramirez L."/>
            <person name="Alfaro M."/>
            <person name="Sun H."/>
            <person name="Tritt A."/>
            <person name="Yoshinaga Y."/>
            <person name="Zwiers L.-H."/>
            <person name="Turgeon B."/>
            <person name="Goodwin S."/>
            <person name="Spatafora J."/>
            <person name="Crous P."/>
            <person name="Grigoriev I."/>
        </authorList>
    </citation>
    <scope>NUCLEOTIDE SEQUENCE</scope>
    <source>
        <strain evidence="5">CBS 123094</strain>
    </source>
</reference>
<dbReference type="GO" id="GO:0003677">
    <property type="term" value="F:DNA binding"/>
    <property type="evidence" value="ECO:0007669"/>
    <property type="project" value="InterPro"/>
</dbReference>
<accession>A0A6A5WBB3</accession>
<dbReference type="EMBL" id="ML977613">
    <property type="protein sequence ID" value="KAF1997441.1"/>
    <property type="molecule type" value="Genomic_DNA"/>
</dbReference>
<evidence type="ECO:0000256" key="1">
    <source>
        <dbReference type="ARBA" id="ARBA00022723"/>
    </source>
</evidence>
<evidence type="ECO:0000256" key="2">
    <source>
        <dbReference type="ARBA" id="ARBA00023242"/>
    </source>
</evidence>
<feature type="region of interest" description="Disordered" evidence="3">
    <location>
        <begin position="98"/>
        <end position="147"/>
    </location>
</feature>
<dbReference type="PROSITE" id="PS00463">
    <property type="entry name" value="ZN2_CY6_FUNGAL_1"/>
    <property type="match status" value="1"/>
</dbReference>
<dbReference type="CDD" id="cd00067">
    <property type="entry name" value="GAL4"/>
    <property type="match status" value="1"/>
</dbReference>
<feature type="region of interest" description="Disordered" evidence="3">
    <location>
        <begin position="711"/>
        <end position="757"/>
    </location>
</feature>
<dbReference type="GO" id="GO:0006351">
    <property type="term" value="P:DNA-templated transcription"/>
    <property type="evidence" value="ECO:0007669"/>
    <property type="project" value="InterPro"/>
</dbReference>
<evidence type="ECO:0000259" key="4">
    <source>
        <dbReference type="PROSITE" id="PS00463"/>
    </source>
</evidence>
<dbReference type="PANTHER" id="PTHR31668">
    <property type="entry name" value="GLUCOSE TRANSPORT TRANSCRIPTION REGULATOR RGT1-RELATED-RELATED"/>
    <property type="match status" value="1"/>
</dbReference>
<feature type="compositionally biased region" description="Basic and acidic residues" evidence="3">
    <location>
        <begin position="723"/>
        <end position="733"/>
    </location>
</feature>
<dbReference type="GO" id="GO:0005634">
    <property type="term" value="C:nucleus"/>
    <property type="evidence" value="ECO:0007669"/>
    <property type="project" value="TreeGrafter"/>
</dbReference>
<gene>
    <name evidence="5" type="ORF">P154DRAFT_280653</name>
</gene>
<feature type="domain" description="Zn(2)-C6 fungal-type" evidence="4">
    <location>
        <begin position="60"/>
        <end position="90"/>
    </location>
</feature>
<dbReference type="SMART" id="SM00066">
    <property type="entry name" value="GAL4"/>
    <property type="match status" value="1"/>
</dbReference>
<dbReference type="CDD" id="cd12148">
    <property type="entry name" value="fungal_TF_MHR"/>
    <property type="match status" value="1"/>
</dbReference>
<dbReference type="InterPro" id="IPR001138">
    <property type="entry name" value="Zn2Cys6_DnaBD"/>
</dbReference>
<feature type="compositionally biased region" description="Acidic residues" evidence="3">
    <location>
        <begin position="712"/>
        <end position="722"/>
    </location>
</feature>
<dbReference type="GO" id="GO:0008270">
    <property type="term" value="F:zinc ion binding"/>
    <property type="evidence" value="ECO:0007669"/>
    <property type="project" value="InterPro"/>
</dbReference>
<dbReference type="SMART" id="SM00906">
    <property type="entry name" value="Fungal_trans"/>
    <property type="match status" value="1"/>
</dbReference>
<proteinExistence type="predicted"/>
<keyword evidence="1" id="KW-0479">Metal-binding</keyword>
<dbReference type="OrthoDB" id="2264294at2759"/>
<sequence>MTTAVAIQPAMPRPTPVPIAAARPRKQQRPSPGKENLVSVKPVSSTVGPVANIRTRRERPCDACRRRKSRCVIHEGAVLCVLCDFHKQECTFVQSPLPRKRKVVDDGKKDSPNNQKKRSVDAEPPPLALPTPTITATAPSPPPAQPLLTNQHLPHLGETLGLQRRQHSRYIGLSSPFDSLLIGLSSFDTRNESTFDLGTLRRVNDHECFIMLPDENTQDYAGEADSLHLVEQVVHPHGPALLDLYFRVVHPSFPIIQKHLFVERYRNGDRTFSPALMAGMYILALNWWSFDHKLASYPKPDAARLEALANKSLSLAMERPKLSTVQAGLLLLQRPEADSWSLTTQLVAIGQELGLHLDCSGWSIPQWERGLRKRIAWALYMQDKWSSLIHGRPSHIFGANWAVKAINDDDFKEEGDGYETRQEETEDEKEDSLRGQMLFAQMIELTAIMAEVMDTFYTQVAIQDFANAGKGSTQLILERAKPVQIKLKRWHEKLPQSIRMHAETGSKLSSTGMLTDVRSEKCTVLTYTGYLHLAYFATEITLHRRIVQSLDPTMSDQYLLFVCRNAAKTRLISAMDFVNRLKPEHLRSFWYFASKINFTLIGTFGSLLWATAPAAEEAEFYKTRLREYRWTLSVSAKRAEFLDYAVQMLDASRAMLNNLAEKPSLATQISSTGVPPSAPVPRRAHFGGMGGGMGGGVGGRSMGGFGGMEGGMYDEGEGDGEDTEMRESVELRRNVSSRSFRGFEFEEEEGSLGDRRR</sequence>
<dbReference type="GO" id="GO:0001080">
    <property type="term" value="P:nitrogen catabolite activation of transcription from RNA polymerase II promoter"/>
    <property type="evidence" value="ECO:0007669"/>
    <property type="project" value="TreeGrafter"/>
</dbReference>
<dbReference type="GO" id="GO:0000981">
    <property type="term" value="F:DNA-binding transcription factor activity, RNA polymerase II-specific"/>
    <property type="evidence" value="ECO:0007669"/>
    <property type="project" value="InterPro"/>
</dbReference>
<keyword evidence="2" id="KW-0539">Nucleus</keyword>
<dbReference type="InterPro" id="IPR036864">
    <property type="entry name" value="Zn2-C6_fun-type_DNA-bd_sf"/>
</dbReference>